<dbReference type="EMBL" id="RXIC02000025">
    <property type="protein sequence ID" value="KAB1208117.1"/>
    <property type="molecule type" value="Genomic_DNA"/>
</dbReference>
<organism evidence="1 2">
    <name type="scientific">Morella rubra</name>
    <name type="common">Chinese bayberry</name>
    <dbReference type="NCBI Taxonomy" id="262757"/>
    <lineage>
        <taxon>Eukaryota</taxon>
        <taxon>Viridiplantae</taxon>
        <taxon>Streptophyta</taxon>
        <taxon>Embryophyta</taxon>
        <taxon>Tracheophyta</taxon>
        <taxon>Spermatophyta</taxon>
        <taxon>Magnoliopsida</taxon>
        <taxon>eudicotyledons</taxon>
        <taxon>Gunneridae</taxon>
        <taxon>Pentapetalae</taxon>
        <taxon>rosids</taxon>
        <taxon>fabids</taxon>
        <taxon>Fagales</taxon>
        <taxon>Myricaceae</taxon>
        <taxon>Morella</taxon>
    </lineage>
</organism>
<reference evidence="1 2" key="1">
    <citation type="journal article" date="2019" name="Plant Biotechnol. J.">
        <title>The red bayberry genome and genetic basis of sex determination.</title>
        <authorList>
            <person name="Jia H.M."/>
            <person name="Jia H.J."/>
            <person name="Cai Q.L."/>
            <person name="Wang Y."/>
            <person name="Zhao H.B."/>
            <person name="Yang W.F."/>
            <person name="Wang G.Y."/>
            <person name="Li Y.H."/>
            <person name="Zhan D.L."/>
            <person name="Shen Y.T."/>
            <person name="Niu Q.F."/>
            <person name="Chang L."/>
            <person name="Qiu J."/>
            <person name="Zhao L."/>
            <person name="Xie H.B."/>
            <person name="Fu W.Y."/>
            <person name="Jin J."/>
            <person name="Li X.W."/>
            <person name="Jiao Y."/>
            <person name="Zhou C.C."/>
            <person name="Tu T."/>
            <person name="Chai C.Y."/>
            <person name="Gao J.L."/>
            <person name="Fan L.J."/>
            <person name="van de Weg E."/>
            <person name="Wang J.Y."/>
            <person name="Gao Z.S."/>
        </authorList>
    </citation>
    <scope>NUCLEOTIDE SEQUENCE [LARGE SCALE GENOMIC DNA]</scope>
    <source>
        <tissue evidence="1">Leaves</tissue>
    </source>
</reference>
<evidence type="ECO:0000313" key="2">
    <source>
        <dbReference type="Proteomes" id="UP000516437"/>
    </source>
</evidence>
<protein>
    <submittedName>
        <fullName evidence="1">Uncharacterized protein</fullName>
    </submittedName>
</protein>
<dbReference type="AlphaFoldDB" id="A0A6A1V8F8"/>
<accession>A0A6A1V8F8</accession>
<evidence type="ECO:0000313" key="1">
    <source>
        <dbReference type="EMBL" id="KAB1208117.1"/>
    </source>
</evidence>
<sequence>MTCTPENAWFADSFRAGNENFPLTNIMEGFADISVYNCDDQNSLMTAGNNLDNGDKSCSGNFDETNKNYWNNILNLVNASSSGSPVMF</sequence>
<dbReference type="Proteomes" id="UP000516437">
    <property type="component" value="Chromosome 7"/>
</dbReference>
<dbReference type="OrthoDB" id="1738530at2759"/>
<comment type="caution">
    <text evidence="1">The sequence shown here is derived from an EMBL/GenBank/DDBJ whole genome shotgun (WGS) entry which is preliminary data.</text>
</comment>
<name>A0A6A1V8F8_9ROSI</name>
<proteinExistence type="predicted"/>
<keyword evidence="2" id="KW-1185">Reference proteome</keyword>
<gene>
    <name evidence="1" type="ORF">CJ030_MR7G013026</name>
</gene>